<evidence type="ECO:0000313" key="3">
    <source>
        <dbReference type="Proteomes" id="UP000310168"/>
    </source>
</evidence>
<keyword evidence="1" id="KW-0472">Membrane</keyword>
<keyword evidence="1" id="KW-1133">Transmembrane helix</keyword>
<keyword evidence="3" id="KW-1185">Reference proteome</keyword>
<protein>
    <submittedName>
        <fullName evidence="2">Uncharacterized protein</fullName>
    </submittedName>
</protein>
<sequence>MILINKKEFDNLFNIIYYIYMPTKKNINKNDKSDYKNLKAIRDANKKAFVFVISFIIAGLGIIIFLFYYFLYSDLERAKNK</sequence>
<evidence type="ECO:0000256" key="1">
    <source>
        <dbReference type="SAM" id="Phobius"/>
    </source>
</evidence>
<accession>A0ABY2TNX9</accession>
<dbReference type="EMBL" id="SJDU01000305">
    <property type="protein sequence ID" value="TKZ31560.1"/>
    <property type="molecule type" value="Genomic_DNA"/>
</dbReference>
<gene>
    <name evidence="2" type="ORF">EZH24_09770</name>
</gene>
<proteinExistence type="predicted"/>
<reference evidence="2 3" key="1">
    <citation type="journal article" date="2019" name="Anaerobe">
        <title>Brachyspira catarrhinii sp. nov., an anaerobic intestinal spirochaete isolated from vervet monkeys may have been misidentified as Brachyspira aalborgi in previous studies.</title>
        <authorList>
            <person name="Phillips N.D."/>
            <person name="La T."/>
            <person name="Hampson D.J."/>
        </authorList>
    </citation>
    <scope>NUCLEOTIDE SEQUENCE [LARGE SCALE GENOMIC DNA]</scope>
    <source>
        <strain evidence="2 3">Z12</strain>
    </source>
</reference>
<name>A0ABY2TNX9_9SPIR</name>
<feature type="transmembrane region" description="Helical" evidence="1">
    <location>
        <begin position="48"/>
        <end position="71"/>
    </location>
</feature>
<organism evidence="2 3">
    <name type="scientific">Brachyspira catarrhinii</name>
    <dbReference type="NCBI Taxonomy" id="2528966"/>
    <lineage>
        <taxon>Bacteria</taxon>
        <taxon>Pseudomonadati</taxon>
        <taxon>Spirochaetota</taxon>
        <taxon>Spirochaetia</taxon>
        <taxon>Brachyspirales</taxon>
        <taxon>Brachyspiraceae</taxon>
        <taxon>Brachyspira</taxon>
    </lineage>
</organism>
<feature type="non-terminal residue" evidence="2">
    <location>
        <position position="81"/>
    </location>
</feature>
<comment type="caution">
    <text evidence="2">The sequence shown here is derived from an EMBL/GenBank/DDBJ whole genome shotgun (WGS) entry which is preliminary data.</text>
</comment>
<dbReference type="Proteomes" id="UP000310168">
    <property type="component" value="Unassembled WGS sequence"/>
</dbReference>
<keyword evidence="1" id="KW-0812">Transmembrane</keyword>
<evidence type="ECO:0000313" key="2">
    <source>
        <dbReference type="EMBL" id="TKZ31560.1"/>
    </source>
</evidence>